<dbReference type="AlphaFoldDB" id="A0A382M4E5"/>
<accession>A0A382M4E5</accession>
<feature type="non-terminal residue" evidence="1">
    <location>
        <position position="1"/>
    </location>
</feature>
<dbReference type="Pfam" id="PF05810">
    <property type="entry name" value="NinF"/>
    <property type="match status" value="1"/>
</dbReference>
<evidence type="ECO:0000313" key="1">
    <source>
        <dbReference type="EMBL" id="SVC43783.1"/>
    </source>
</evidence>
<proteinExistence type="predicted"/>
<feature type="non-terminal residue" evidence="1">
    <location>
        <position position="44"/>
    </location>
</feature>
<dbReference type="EMBL" id="UINC01091199">
    <property type="protein sequence ID" value="SVC43783.1"/>
    <property type="molecule type" value="Genomic_DNA"/>
</dbReference>
<gene>
    <name evidence="1" type="ORF">METZ01_LOCUS296637</name>
</gene>
<reference evidence="1" key="1">
    <citation type="submission" date="2018-05" db="EMBL/GenBank/DDBJ databases">
        <authorList>
            <person name="Lanie J.A."/>
            <person name="Ng W.-L."/>
            <person name="Kazmierczak K.M."/>
            <person name="Andrzejewski T.M."/>
            <person name="Davidsen T.M."/>
            <person name="Wayne K.J."/>
            <person name="Tettelin H."/>
            <person name="Glass J.I."/>
            <person name="Rusch D."/>
            <person name="Podicherti R."/>
            <person name="Tsui H.-C.T."/>
            <person name="Winkler M.E."/>
        </authorList>
    </citation>
    <scope>NUCLEOTIDE SEQUENCE</scope>
</reference>
<sequence length="44" mass="5108">MGHVKGLMCKECKKEYAKEPIHVCEFCFGPLEVNYDYEAIKKVV</sequence>
<protein>
    <recommendedName>
        <fullName evidence="2">Threonine synthase</fullName>
    </recommendedName>
</protein>
<evidence type="ECO:0008006" key="2">
    <source>
        <dbReference type="Google" id="ProtNLM"/>
    </source>
</evidence>
<name>A0A382M4E5_9ZZZZ</name>
<dbReference type="InterPro" id="IPR008712">
    <property type="entry name" value="NinF"/>
</dbReference>
<organism evidence="1">
    <name type="scientific">marine metagenome</name>
    <dbReference type="NCBI Taxonomy" id="408172"/>
    <lineage>
        <taxon>unclassified sequences</taxon>
        <taxon>metagenomes</taxon>
        <taxon>ecological metagenomes</taxon>
    </lineage>
</organism>